<dbReference type="Pfam" id="PF00169">
    <property type="entry name" value="PH"/>
    <property type="match status" value="1"/>
</dbReference>
<dbReference type="SMART" id="SM00233">
    <property type="entry name" value="PH"/>
    <property type="match status" value="1"/>
</dbReference>
<dbReference type="Gene3D" id="2.30.29.30">
    <property type="entry name" value="Pleckstrin-homology domain (PH domain)/Phosphotyrosine-binding domain (PTB)"/>
    <property type="match status" value="1"/>
</dbReference>
<evidence type="ECO:0000313" key="6">
    <source>
        <dbReference type="Proteomes" id="UP000261620"/>
    </source>
</evidence>
<dbReference type="GO" id="GO:0005737">
    <property type="term" value="C:cytoplasm"/>
    <property type="evidence" value="ECO:0007669"/>
    <property type="project" value="UniProtKB-SubCell"/>
</dbReference>
<sequence length="265" mass="30116">SLPLPCLPLLHNLRATSFRHPVTGQISPENTEYTLQDRIESPMSKSAVNQRSPIMVTESPNDVTSAAVDVTLGSKVSISTGKVHSFGKRDHAIKRNLSIPVVVRGWLYKQDSSGMRLWKRKWFVLSDYCLFYYKDSREETVLGSIPLPSYVIAPVEPDDHINRKYAFKATHTGMRSYIYNRNSVIGSQAEHCGMRTYFFSADTQEDMNGWIQAMNQAALMQQSHTIKRWVLLHGVGLTSPIGWLSKTALLLEKHNRRCELDTSFR</sequence>
<dbReference type="InterPro" id="IPR040392">
    <property type="entry name" value="PKHA4-7_PH"/>
</dbReference>
<dbReference type="InterPro" id="IPR001849">
    <property type="entry name" value="PH_domain"/>
</dbReference>
<organism evidence="5 6">
    <name type="scientific">Mola mola</name>
    <name type="common">Ocean sunfish</name>
    <name type="synonym">Tetraodon mola</name>
    <dbReference type="NCBI Taxonomy" id="94237"/>
    <lineage>
        <taxon>Eukaryota</taxon>
        <taxon>Metazoa</taxon>
        <taxon>Chordata</taxon>
        <taxon>Craniata</taxon>
        <taxon>Vertebrata</taxon>
        <taxon>Euteleostomi</taxon>
        <taxon>Actinopterygii</taxon>
        <taxon>Neopterygii</taxon>
        <taxon>Teleostei</taxon>
        <taxon>Neoteleostei</taxon>
        <taxon>Acanthomorphata</taxon>
        <taxon>Eupercaria</taxon>
        <taxon>Tetraodontiformes</taxon>
        <taxon>Molidae</taxon>
        <taxon>Mola</taxon>
    </lineage>
</organism>
<dbReference type="Ensembl" id="ENSMMOT00000023063.1">
    <property type="protein sequence ID" value="ENSMMOP00000022688.1"/>
    <property type="gene ID" value="ENSMMOG00000017251.1"/>
</dbReference>
<proteinExistence type="predicted"/>
<dbReference type="FunFam" id="2.30.29.30:FF:000103">
    <property type="entry name" value="Pleckstrin homology domain-containing family A member 4"/>
    <property type="match status" value="1"/>
</dbReference>
<evidence type="ECO:0000256" key="2">
    <source>
        <dbReference type="ARBA" id="ARBA00022490"/>
    </source>
</evidence>
<keyword evidence="3" id="KW-0597">Phosphoprotein</keyword>
<feature type="domain" description="PH" evidence="4">
    <location>
        <begin position="100"/>
        <end position="219"/>
    </location>
</feature>
<accession>A0A3Q3WW27</accession>
<comment type="subcellular location">
    <subcellularLocation>
        <location evidence="1">Cytoplasm</location>
    </subcellularLocation>
</comment>
<dbReference type="CDD" id="cd13248">
    <property type="entry name" value="PH_PEPP1_2_3"/>
    <property type="match status" value="1"/>
</dbReference>
<dbReference type="InterPro" id="IPR011993">
    <property type="entry name" value="PH-like_dom_sf"/>
</dbReference>
<evidence type="ECO:0000256" key="1">
    <source>
        <dbReference type="ARBA" id="ARBA00004496"/>
    </source>
</evidence>
<name>A0A3Q3WW27_MOLML</name>
<evidence type="ECO:0000259" key="4">
    <source>
        <dbReference type="PROSITE" id="PS50003"/>
    </source>
</evidence>
<keyword evidence="2" id="KW-0963">Cytoplasm</keyword>
<dbReference type="PANTHER" id="PTHR12752">
    <property type="entry name" value="PHOSPHOINOSITOL 3-PHOSPHATE-BINDING PROTEIN"/>
    <property type="match status" value="1"/>
</dbReference>
<keyword evidence="6" id="KW-1185">Reference proteome</keyword>
<dbReference type="SUPFAM" id="SSF50729">
    <property type="entry name" value="PH domain-like"/>
    <property type="match status" value="1"/>
</dbReference>
<evidence type="ECO:0000313" key="5">
    <source>
        <dbReference type="Ensembl" id="ENSMMOP00000022688.1"/>
    </source>
</evidence>
<evidence type="ECO:0000256" key="3">
    <source>
        <dbReference type="ARBA" id="ARBA00022553"/>
    </source>
</evidence>
<dbReference type="AlphaFoldDB" id="A0A3Q3WW27"/>
<reference evidence="5" key="1">
    <citation type="submission" date="2025-08" db="UniProtKB">
        <authorList>
            <consortium name="Ensembl"/>
        </authorList>
    </citation>
    <scope>IDENTIFICATION</scope>
</reference>
<protein>
    <recommendedName>
        <fullName evidence="4">PH domain-containing protein</fullName>
    </recommendedName>
</protein>
<dbReference type="PANTHER" id="PTHR12752:SF4">
    <property type="entry name" value="PLECKSTRIN HOMOLOGY DOMAIN-CONTAINING FAMILY A MEMBER 7"/>
    <property type="match status" value="1"/>
</dbReference>
<dbReference type="Proteomes" id="UP000261620">
    <property type="component" value="Unplaced"/>
</dbReference>
<dbReference type="GO" id="GO:0016020">
    <property type="term" value="C:membrane"/>
    <property type="evidence" value="ECO:0007669"/>
    <property type="project" value="UniProtKB-ARBA"/>
</dbReference>
<reference evidence="5" key="2">
    <citation type="submission" date="2025-09" db="UniProtKB">
        <authorList>
            <consortium name="Ensembl"/>
        </authorList>
    </citation>
    <scope>IDENTIFICATION</scope>
</reference>
<dbReference type="PROSITE" id="PS50003">
    <property type="entry name" value="PH_DOMAIN"/>
    <property type="match status" value="1"/>
</dbReference>